<gene>
    <name evidence="2" type="ORF">EWM57_15820</name>
</gene>
<evidence type="ECO:0000256" key="1">
    <source>
        <dbReference type="SAM" id="SignalP"/>
    </source>
</evidence>
<feature type="signal peptide" evidence="1">
    <location>
        <begin position="1"/>
        <end position="22"/>
    </location>
</feature>
<name>A0A4Q5L8I2_9BACT</name>
<dbReference type="OrthoDB" id="879994at2"/>
<proteinExistence type="predicted"/>
<organism evidence="2 3">
    <name type="scientific">Hymenobacter persicinus</name>
    <dbReference type="NCBI Taxonomy" id="2025506"/>
    <lineage>
        <taxon>Bacteria</taxon>
        <taxon>Pseudomonadati</taxon>
        <taxon>Bacteroidota</taxon>
        <taxon>Cytophagia</taxon>
        <taxon>Cytophagales</taxon>
        <taxon>Hymenobacteraceae</taxon>
        <taxon>Hymenobacter</taxon>
    </lineage>
</organism>
<feature type="chain" id="PRO_5020298597" description="Lipocalin-like domain-containing protein" evidence="1">
    <location>
        <begin position="23"/>
        <end position="149"/>
    </location>
</feature>
<keyword evidence="3" id="KW-1185">Reference proteome</keyword>
<keyword evidence="1" id="KW-0732">Signal</keyword>
<accession>A0A4Q5L8I2</accession>
<evidence type="ECO:0008006" key="4">
    <source>
        <dbReference type="Google" id="ProtNLM"/>
    </source>
</evidence>
<evidence type="ECO:0000313" key="3">
    <source>
        <dbReference type="Proteomes" id="UP000294155"/>
    </source>
</evidence>
<dbReference type="PROSITE" id="PS51257">
    <property type="entry name" value="PROKAR_LIPOPROTEIN"/>
    <property type="match status" value="1"/>
</dbReference>
<dbReference type="RefSeq" id="WP_129922129.1">
    <property type="nucleotide sequence ID" value="NZ_SEWE01000038.1"/>
</dbReference>
<dbReference type="AlphaFoldDB" id="A0A4Q5L8I2"/>
<dbReference type="EMBL" id="SEWE01000038">
    <property type="protein sequence ID" value="RYU77957.1"/>
    <property type="molecule type" value="Genomic_DNA"/>
</dbReference>
<protein>
    <recommendedName>
        <fullName evidence="4">Lipocalin-like domain-containing protein</fullName>
    </recommendedName>
</protein>
<evidence type="ECO:0000313" key="2">
    <source>
        <dbReference type="EMBL" id="RYU77957.1"/>
    </source>
</evidence>
<sequence>MKKLVFYLVLSGLSAASVSCQKNDAVEAPAPATLETDWEWTSSVGGITGKQITTPATTGVTRKYVFRADGTFIQYDNGQEVQRATYVRGQGTSLLYNDQRDIITVNYRIVTPSGTLEHSMRYLVDRLSSAELVLREDVFDGFLLTFQKK</sequence>
<comment type="caution">
    <text evidence="2">The sequence shown here is derived from an EMBL/GenBank/DDBJ whole genome shotgun (WGS) entry which is preliminary data.</text>
</comment>
<dbReference type="Proteomes" id="UP000294155">
    <property type="component" value="Unassembled WGS sequence"/>
</dbReference>
<reference evidence="2 3" key="1">
    <citation type="submission" date="2019-02" db="EMBL/GenBank/DDBJ databases">
        <title>Bacterial novel species isolated from soil.</title>
        <authorList>
            <person name="Jung H.-Y."/>
        </authorList>
    </citation>
    <scope>NUCLEOTIDE SEQUENCE [LARGE SCALE GENOMIC DNA]</scope>
    <source>
        <strain evidence="2 3">1-3-3-3</strain>
    </source>
</reference>